<keyword evidence="3" id="KW-1185">Reference proteome</keyword>
<feature type="region of interest" description="Disordered" evidence="1">
    <location>
        <begin position="95"/>
        <end position="127"/>
    </location>
</feature>
<evidence type="ECO:0000313" key="3">
    <source>
        <dbReference type="Proteomes" id="UP000030672"/>
    </source>
</evidence>
<accession>A0A074W4U2</accession>
<sequence length="294" mass="33240">MADTPRKPPPKRAHPEHTTPSAPERTRSNHTTAATNDPNGPRDLISLGTVLTFAKDELPPLLNTLDEYQSNLKHIIRIVNNIDPKISQVDSKEMAIRKGTPEQPIYTGPDGEAYLDPARPPTPESTRDEFSTFLYADHDDPPDPRFELRAKAFLPLLEAVKHRPSHRTVDLITGIYARIDALEHGTKFEPFNSRHESEHDANLVYIIQLLEAIADNFQRDDYQLDNYDKQVLQQAAGYCDQHQWRRVETTLSRLLKNIMGCWVEGQSTILLESAMQAHNLATRKKNGTGKAPAK</sequence>
<dbReference type="Proteomes" id="UP000030672">
    <property type="component" value="Unassembled WGS sequence"/>
</dbReference>
<dbReference type="AlphaFoldDB" id="A0A074W4U2"/>
<feature type="compositionally biased region" description="Polar residues" evidence="1">
    <location>
        <begin position="29"/>
        <end position="38"/>
    </location>
</feature>
<evidence type="ECO:0000313" key="2">
    <source>
        <dbReference type="EMBL" id="KEQ57586.1"/>
    </source>
</evidence>
<organism evidence="2 3">
    <name type="scientific">Aureobasidium melanogenum (strain CBS 110374)</name>
    <name type="common">Aureobasidium pullulans var. melanogenum</name>
    <dbReference type="NCBI Taxonomy" id="1043003"/>
    <lineage>
        <taxon>Eukaryota</taxon>
        <taxon>Fungi</taxon>
        <taxon>Dikarya</taxon>
        <taxon>Ascomycota</taxon>
        <taxon>Pezizomycotina</taxon>
        <taxon>Dothideomycetes</taxon>
        <taxon>Dothideomycetidae</taxon>
        <taxon>Dothideales</taxon>
        <taxon>Saccotheciaceae</taxon>
        <taxon>Aureobasidium</taxon>
    </lineage>
</organism>
<dbReference type="HOGENOM" id="CLU_946592_0_0_1"/>
<dbReference type="GeneID" id="63922399"/>
<dbReference type="EMBL" id="KL584886">
    <property type="protein sequence ID" value="KEQ57586.1"/>
    <property type="molecule type" value="Genomic_DNA"/>
</dbReference>
<protein>
    <submittedName>
        <fullName evidence="2">Uncharacterized protein</fullName>
    </submittedName>
</protein>
<name>A0A074W4U2_AURM1</name>
<evidence type="ECO:0000256" key="1">
    <source>
        <dbReference type="SAM" id="MobiDB-lite"/>
    </source>
</evidence>
<reference evidence="2 3" key="1">
    <citation type="journal article" date="2014" name="BMC Genomics">
        <title>Genome sequencing of four Aureobasidium pullulans varieties: biotechnological potential, stress tolerance, and description of new species.</title>
        <authorList>
            <person name="Gostin Ar C."/>
            <person name="Ohm R.A."/>
            <person name="Kogej T."/>
            <person name="Sonjak S."/>
            <person name="Turk M."/>
            <person name="Zajc J."/>
            <person name="Zalar P."/>
            <person name="Grube M."/>
            <person name="Sun H."/>
            <person name="Han J."/>
            <person name="Sharma A."/>
            <person name="Chiniquy J."/>
            <person name="Ngan C.Y."/>
            <person name="Lipzen A."/>
            <person name="Barry K."/>
            <person name="Grigoriev I.V."/>
            <person name="Gunde-Cimerman N."/>
        </authorList>
    </citation>
    <scope>NUCLEOTIDE SEQUENCE [LARGE SCALE GENOMIC DNA]</scope>
    <source>
        <strain evidence="2 3">CBS 110374</strain>
    </source>
</reference>
<proteinExistence type="predicted"/>
<feature type="region of interest" description="Disordered" evidence="1">
    <location>
        <begin position="1"/>
        <end position="43"/>
    </location>
</feature>
<gene>
    <name evidence="2" type="ORF">M437DRAFT_89315</name>
</gene>
<dbReference type="RefSeq" id="XP_040874610.1">
    <property type="nucleotide sequence ID" value="XM_041029026.1"/>
</dbReference>